<sequence>MAGIMSLSVDKNAGLWARVGGDGLDGTSLTAPSGLEDDLDDPASISSLRRTKPLSKALRRSSAPSAAACKPCRRI</sequence>
<dbReference type="AlphaFoldDB" id="A0A1Y2JRA7"/>
<feature type="compositionally biased region" description="Basic residues" evidence="1">
    <location>
        <begin position="49"/>
        <end position="59"/>
    </location>
</feature>
<proteinExistence type="predicted"/>
<dbReference type="Proteomes" id="UP000193335">
    <property type="component" value="Unassembled WGS sequence"/>
</dbReference>
<comment type="caution">
    <text evidence="2">The sequence shown here is derived from an EMBL/GenBank/DDBJ whole genome shotgun (WGS) entry which is preliminary data.</text>
</comment>
<evidence type="ECO:0000313" key="2">
    <source>
        <dbReference type="EMBL" id="OSJ33884.1"/>
    </source>
</evidence>
<dbReference type="EMBL" id="NAFL01000237">
    <property type="protein sequence ID" value="OSJ33884.1"/>
    <property type="molecule type" value="Genomic_DNA"/>
</dbReference>
<accession>A0A1Y2JRA7</accession>
<evidence type="ECO:0000313" key="3">
    <source>
        <dbReference type="Proteomes" id="UP000193335"/>
    </source>
</evidence>
<protein>
    <submittedName>
        <fullName evidence="2">Uncharacterized protein</fullName>
    </submittedName>
</protein>
<feature type="compositionally biased region" description="Low complexity" evidence="1">
    <location>
        <begin position="60"/>
        <end position="75"/>
    </location>
</feature>
<feature type="region of interest" description="Disordered" evidence="1">
    <location>
        <begin position="21"/>
        <end position="75"/>
    </location>
</feature>
<organism evidence="2 3">
    <name type="scientific">Bradyrhizobium japonicum</name>
    <dbReference type="NCBI Taxonomy" id="375"/>
    <lineage>
        <taxon>Bacteria</taxon>
        <taxon>Pseudomonadati</taxon>
        <taxon>Pseudomonadota</taxon>
        <taxon>Alphaproteobacteria</taxon>
        <taxon>Hyphomicrobiales</taxon>
        <taxon>Nitrobacteraceae</taxon>
        <taxon>Bradyrhizobium</taxon>
    </lineage>
</organism>
<name>A0A1Y2JRA7_BRAJP</name>
<gene>
    <name evidence="2" type="ORF">BSZ19_13885</name>
</gene>
<reference evidence="2 3" key="1">
    <citation type="submission" date="2017-03" db="EMBL/GenBank/DDBJ databases">
        <title>Whole genome sequences of fourteen strains of Bradyrhizobium canariense and one strain of Bradyrhizobium japonicum isolated from Lupinus (Papilionoideae: Genisteae) species in Algeria.</title>
        <authorList>
            <person name="Crovadore J."/>
            <person name="Chekireb D."/>
            <person name="Brachmann A."/>
            <person name="Chablais R."/>
            <person name="Cochard B."/>
            <person name="Lefort F."/>
        </authorList>
    </citation>
    <scope>NUCLEOTIDE SEQUENCE [LARGE SCALE GENOMIC DNA]</scope>
    <source>
        <strain evidence="2 3">UBMA197</strain>
    </source>
</reference>
<evidence type="ECO:0000256" key="1">
    <source>
        <dbReference type="SAM" id="MobiDB-lite"/>
    </source>
</evidence>